<name>A3VDC0_9RHOB</name>
<feature type="transmembrane region" description="Helical" evidence="1">
    <location>
        <begin position="87"/>
        <end position="106"/>
    </location>
</feature>
<organism evidence="3 4">
    <name type="scientific">Maritimibacter alkaliphilus HTCC2654</name>
    <dbReference type="NCBI Taxonomy" id="314271"/>
    <lineage>
        <taxon>Bacteria</taxon>
        <taxon>Pseudomonadati</taxon>
        <taxon>Pseudomonadota</taxon>
        <taxon>Alphaproteobacteria</taxon>
        <taxon>Rhodobacterales</taxon>
        <taxon>Roseobacteraceae</taxon>
        <taxon>Maritimibacter</taxon>
    </lineage>
</organism>
<dbReference type="eggNOG" id="COG3021">
    <property type="taxonomic scope" value="Bacteria"/>
</dbReference>
<dbReference type="InterPro" id="IPR005135">
    <property type="entry name" value="Endo/exonuclease/phosphatase"/>
</dbReference>
<dbReference type="SUPFAM" id="SSF56219">
    <property type="entry name" value="DNase I-like"/>
    <property type="match status" value="1"/>
</dbReference>
<evidence type="ECO:0000256" key="1">
    <source>
        <dbReference type="SAM" id="Phobius"/>
    </source>
</evidence>
<gene>
    <name evidence="3" type="ORF">RB2654_02309</name>
</gene>
<feature type="domain" description="Endonuclease/exonuclease/phosphatase" evidence="2">
    <location>
        <begin position="124"/>
        <end position="311"/>
    </location>
</feature>
<feature type="transmembrane region" description="Helical" evidence="1">
    <location>
        <begin position="62"/>
        <end position="80"/>
    </location>
</feature>
<dbReference type="Proteomes" id="UP000002931">
    <property type="component" value="Unassembled WGS sequence"/>
</dbReference>
<dbReference type="STRING" id="314271.RB2654_02309"/>
<protein>
    <recommendedName>
        <fullName evidence="2">Endonuclease/exonuclease/phosphatase domain-containing protein</fullName>
    </recommendedName>
</protein>
<dbReference type="Pfam" id="PF03372">
    <property type="entry name" value="Exo_endo_phos"/>
    <property type="match status" value="1"/>
</dbReference>
<keyword evidence="1" id="KW-0472">Membrane</keyword>
<sequence length="323" mass="34347">MLHFRAGIRVLAFYLVQANAYGRGMKMLSPKALRIVAGGLLVAVLAGFLGDLHPVGDTFAVFRLYVAGALALVGALQLQAGVRNQGLVNLGLGLGVIVMAGVLPFGRQFPPGEGAAVVRHYQKNMLYHNDDPRRVLDDILARDPTVVTLQEAAGSSALILDDLFDRYPAGVACDTPESIGLAVFADYPPVADTAFCATRMAGVQVEGPTGPVWVISTHLRWVWPYMNAFHADRMVPELAALDGPKIIAGDFNVVPWAASVERIAQAAGAERVGRAVVTYAVAGVLRVQIDNILATGGRGVTRALPKLGSDHWGVWAEYTLGEG</sequence>
<accession>A3VDC0</accession>
<dbReference type="HOGENOM" id="CLU_052333_0_1_5"/>
<dbReference type="GO" id="GO:0003824">
    <property type="term" value="F:catalytic activity"/>
    <property type="evidence" value="ECO:0007669"/>
    <property type="project" value="InterPro"/>
</dbReference>
<keyword evidence="1" id="KW-0812">Transmembrane</keyword>
<reference evidence="3 4" key="1">
    <citation type="journal article" date="2010" name="J. Bacteriol.">
        <title>Genome sequences of Pelagibaca bermudensis HTCC2601T and Maritimibacter alkaliphilus HTCC2654T, the type strains of two marine Roseobacter genera.</title>
        <authorList>
            <person name="Thrash J.C."/>
            <person name="Cho J.C."/>
            <person name="Ferriera S."/>
            <person name="Johnson J."/>
            <person name="Vergin K.L."/>
            <person name="Giovannoni S.J."/>
        </authorList>
    </citation>
    <scope>NUCLEOTIDE SEQUENCE [LARGE SCALE GENOMIC DNA]</scope>
    <source>
        <strain evidence="3 4">HTCC2654</strain>
    </source>
</reference>
<evidence type="ECO:0000313" key="3">
    <source>
        <dbReference type="EMBL" id="EAQ13509.1"/>
    </source>
</evidence>
<keyword evidence="4" id="KW-1185">Reference proteome</keyword>
<keyword evidence="1" id="KW-1133">Transmembrane helix</keyword>
<proteinExistence type="predicted"/>
<dbReference type="Gene3D" id="3.60.10.10">
    <property type="entry name" value="Endonuclease/exonuclease/phosphatase"/>
    <property type="match status" value="1"/>
</dbReference>
<dbReference type="AlphaFoldDB" id="A3VDC0"/>
<feature type="transmembrane region" description="Helical" evidence="1">
    <location>
        <begin position="32"/>
        <end position="50"/>
    </location>
</feature>
<evidence type="ECO:0000259" key="2">
    <source>
        <dbReference type="Pfam" id="PF03372"/>
    </source>
</evidence>
<dbReference type="EMBL" id="AAMT01000004">
    <property type="protein sequence ID" value="EAQ13509.1"/>
    <property type="molecule type" value="Genomic_DNA"/>
</dbReference>
<comment type="caution">
    <text evidence="3">The sequence shown here is derived from an EMBL/GenBank/DDBJ whole genome shotgun (WGS) entry which is preliminary data.</text>
</comment>
<dbReference type="InterPro" id="IPR036691">
    <property type="entry name" value="Endo/exonu/phosph_ase_sf"/>
</dbReference>
<evidence type="ECO:0000313" key="4">
    <source>
        <dbReference type="Proteomes" id="UP000002931"/>
    </source>
</evidence>